<dbReference type="PANTHER" id="PTHR28072:SF1">
    <property type="entry name" value="CRUCIFORM CUTTING ENDONUCLEASE 1, MITOCHONDRIAL-RELATED"/>
    <property type="match status" value="1"/>
</dbReference>
<reference evidence="3 4" key="1">
    <citation type="journal article" date="2015" name="Genome Biol. Evol.">
        <title>Phylogenomic analyses indicate that early fungi evolved digesting cell walls of algal ancestors of land plants.</title>
        <authorList>
            <person name="Chang Y."/>
            <person name="Wang S."/>
            <person name="Sekimoto S."/>
            <person name="Aerts A.L."/>
            <person name="Choi C."/>
            <person name="Clum A."/>
            <person name="LaButti K.M."/>
            <person name="Lindquist E.A."/>
            <person name="Yee Ngan C."/>
            <person name="Ohm R.A."/>
            <person name="Salamov A.A."/>
            <person name="Grigoriev I.V."/>
            <person name="Spatafora J.W."/>
            <person name="Berbee M.L."/>
        </authorList>
    </citation>
    <scope>NUCLEOTIDE SEQUENCE [LARGE SCALE GENOMIC DNA]</scope>
    <source>
        <strain evidence="3 4">NRRL 1564</strain>
    </source>
</reference>
<organism evidence="3 4">
    <name type="scientific">Coemansia reversa (strain ATCC 12441 / NRRL 1564)</name>
    <dbReference type="NCBI Taxonomy" id="763665"/>
    <lineage>
        <taxon>Eukaryota</taxon>
        <taxon>Fungi</taxon>
        <taxon>Fungi incertae sedis</taxon>
        <taxon>Zoopagomycota</taxon>
        <taxon>Kickxellomycotina</taxon>
        <taxon>Kickxellomycetes</taxon>
        <taxon>Kickxellales</taxon>
        <taxon>Kickxellaceae</taxon>
        <taxon>Coemansia</taxon>
    </lineage>
</organism>
<keyword evidence="4" id="KW-1185">Reference proteome</keyword>
<protein>
    <recommendedName>
        <fullName evidence="2">Mitochondrial resolvase Ydc2 catalytic domain-containing protein</fullName>
    </recommendedName>
</protein>
<sequence>MLGLRCRRQIWPHWATSNRVRPGSHTSPRHACVAAHKVAATAHADICAQLTKLKATELSRIMRGCGLAQGVGKVYKVDALSTFVWASQELALARCLAKRKRKPVKICTAHKAFVPEEVVSIDIGFRNLAFAHVSRSGKVLAWRRVELLKEATFEPWTLAAVVERFVHDILPVRAAATCTYVIEHQRFRSQGSAAVTNSVMVNNLVEALLYSCLRSIGARIEAINPTLVSSHWDLSDTSGLLQAAVDQELISSESDATKLTSAGKKHKTGKKKVSKSADMDDTVRTARIIAHMGPILEEQKRLTSSQHEEILRVLDMPPPRRRAAKAVDVQDVDELQRKGTQRLSVIRDLKRRLIKKERSILLVQSWLMLFLASAHPQADISQTPQMNTLGLTPDTWPFSKNMEFSDEMARMFCKEKKKDDLCDCLMQAVAWYRWQQNVVDTLDSYGSTLLIEAGNVSV</sequence>
<dbReference type="PANTHER" id="PTHR28072">
    <property type="entry name" value="CRUCIFORM CUTTING ENDONUCLEASE 1, MITOCHONDRIAL-RELATED"/>
    <property type="match status" value="1"/>
</dbReference>
<dbReference type="InterPro" id="IPR036397">
    <property type="entry name" value="RNaseH_sf"/>
</dbReference>
<name>A0A2G5B8I7_COERN</name>
<feature type="compositionally biased region" description="Basic residues" evidence="1">
    <location>
        <begin position="263"/>
        <end position="274"/>
    </location>
</feature>
<evidence type="ECO:0000259" key="2">
    <source>
        <dbReference type="Pfam" id="PF09159"/>
    </source>
</evidence>
<accession>A0A2G5B8I7</accession>
<dbReference type="InterPro" id="IPR015242">
    <property type="entry name" value="Ydc2_cat"/>
</dbReference>
<dbReference type="SUPFAM" id="SSF53098">
    <property type="entry name" value="Ribonuclease H-like"/>
    <property type="match status" value="2"/>
</dbReference>
<evidence type="ECO:0000256" key="1">
    <source>
        <dbReference type="SAM" id="MobiDB-lite"/>
    </source>
</evidence>
<dbReference type="GO" id="GO:0005739">
    <property type="term" value="C:mitochondrion"/>
    <property type="evidence" value="ECO:0007669"/>
    <property type="project" value="TreeGrafter"/>
</dbReference>
<dbReference type="InterPro" id="IPR012337">
    <property type="entry name" value="RNaseH-like_sf"/>
</dbReference>
<dbReference type="GO" id="GO:0000402">
    <property type="term" value="F:crossed form four-way junction DNA binding"/>
    <property type="evidence" value="ECO:0007669"/>
    <property type="project" value="TreeGrafter"/>
</dbReference>
<dbReference type="Gene3D" id="3.30.420.10">
    <property type="entry name" value="Ribonuclease H-like superfamily/Ribonuclease H"/>
    <property type="match status" value="1"/>
</dbReference>
<dbReference type="Proteomes" id="UP000242474">
    <property type="component" value="Unassembled WGS sequence"/>
</dbReference>
<dbReference type="Pfam" id="PF09159">
    <property type="entry name" value="Ydc2-catalyt"/>
    <property type="match status" value="1"/>
</dbReference>
<dbReference type="GO" id="GO:0000403">
    <property type="term" value="F:Y-form DNA binding"/>
    <property type="evidence" value="ECO:0007669"/>
    <property type="project" value="TreeGrafter"/>
</dbReference>
<evidence type="ECO:0000313" key="4">
    <source>
        <dbReference type="Proteomes" id="UP000242474"/>
    </source>
</evidence>
<dbReference type="OrthoDB" id="5552842at2759"/>
<dbReference type="AlphaFoldDB" id="A0A2G5B8I7"/>
<feature type="region of interest" description="Disordered" evidence="1">
    <location>
        <begin position="255"/>
        <end position="277"/>
    </location>
</feature>
<feature type="domain" description="Mitochondrial resolvase Ydc2 catalytic" evidence="2">
    <location>
        <begin position="118"/>
        <end position="437"/>
    </location>
</feature>
<evidence type="ECO:0000313" key="3">
    <source>
        <dbReference type="EMBL" id="PIA15292.1"/>
    </source>
</evidence>
<gene>
    <name evidence="3" type="ORF">COEREDRAFT_93296</name>
</gene>
<dbReference type="InterPro" id="IPR039197">
    <property type="entry name" value="Mrs1/Cce1"/>
</dbReference>
<proteinExistence type="predicted"/>
<dbReference type="EMBL" id="KZ303508">
    <property type="protein sequence ID" value="PIA15292.1"/>
    <property type="molecule type" value="Genomic_DNA"/>
</dbReference>
<dbReference type="GO" id="GO:0070336">
    <property type="term" value="F:flap-structured DNA binding"/>
    <property type="evidence" value="ECO:0007669"/>
    <property type="project" value="TreeGrafter"/>
</dbReference>
<dbReference type="GO" id="GO:0004520">
    <property type="term" value="F:DNA endonuclease activity"/>
    <property type="evidence" value="ECO:0007669"/>
    <property type="project" value="TreeGrafter"/>
</dbReference>